<comment type="caution">
    <text evidence="2">The sequence shown here is derived from an EMBL/GenBank/DDBJ whole genome shotgun (WGS) entry which is preliminary data.</text>
</comment>
<name>A0AAE1AVD9_9GAST</name>
<organism evidence="2 3">
    <name type="scientific">Elysia crispata</name>
    <name type="common">lettuce slug</name>
    <dbReference type="NCBI Taxonomy" id="231223"/>
    <lineage>
        <taxon>Eukaryota</taxon>
        <taxon>Metazoa</taxon>
        <taxon>Spiralia</taxon>
        <taxon>Lophotrochozoa</taxon>
        <taxon>Mollusca</taxon>
        <taxon>Gastropoda</taxon>
        <taxon>Heterobranchia</taxon>
        <taxon>Euthyneura</taxon>
        <taxon>Panpulmonata</taxon>
        <taxon>Sacoglossa</taxon>
        <taxon>Placobranchoidea</taxon>
        <taxon>Plakobranchidae</taxon>
        <taxon>Elysia</taxon>
    </lineage>
</organism>
<reference evidence="2" key="1">
    <citation type="journal article" date="2023" name="G3 (Bethesda)">
        <title>A reference genome for the long-term kleptoplast-retaining sea slug Elysia crispata morphotype clarki.</title>
        <authorList>
            <person name="Eastman K.E."/>
            <person name="Pendleton A.L."/>
            <person name="Shaikh M.A."/>
            <person name="Suttiyut T."/>
            <person name="Ogas R."/>
            <person name="Tomko P."/>
            <person name="Gavelis G."/>
            <person name="Widhalm J.R."/>
            <person name="Wisecaver J.H."/>
        </authorList>
    </citation>
    <scope>NUCLEOTIDE SEQUENCE</scope>
    <source>
        <strain evidence="2">ECLA1</strain>
    </source>
</reference>
<evidence type="ECO:0000313" key="3">
    <source>
        <dbReference type="Proteomes" id="UP001283361"/>
    </source>
</evidence>
<dbReference type="EMBL" id="JAWDGP010001095">
    <property type="protein sequence ID" value="KAK3794724.1"/>
    <property type="molecule type" value="Genomic_DNA"/>
</dbReference>
<sequence>MRTDKEFEVVKDPRALFISVPTSLLSRPQLSEQDVYPVDSPSGITEGRGLSRPSSGCESGDKDQKKNHLRRQLCLHCVTALAGFFKAQWRRERWGLEGSVAEMTEENIASYAPLVSYPVWCPDVTRCCCRLPGAMFRSSQTTATVLRS</sequence>
<feature type="region of interest" description="Disordered" evidence="1">
    <location>
        <begin position="29"/>
        <end position="64"/>
    </location>
</feature>
<accession>A0AAE1AVD9</accession>
<gene>
    <name evidence="2" type="ORF">RRG08_014789</name>
</gene>
<proteinExistence type="predicted"/>
<dbReference type="AlphaFoldDB" id="A0AAE1AVD9"/>
<keyword evidence="3" id="KW-1185">Reference proteome</keyword>
<dbReference type="Proteomes" id="UP001283361">
    <property type="component" value="Unassembled WGS sequence"/>
</dbReference>
<evidence type="ECO:0000313" key="2">
    <source>
        <dbReference type="EMBL" id="KAK3794724.1"/>
    </source>
</evidence>
<protein>
    <submittedName>
        <fullName evidence="2">Uncharacterized protein</fullName>
    </submittedName>
</protein>
<evidence type="ECO:0000256" key="1">
    <source>
        <dbReference type="SAM" id="MobiDB-lite"/>
    </source>
</evidence>